<proteinExistence type="predicted"/>
<sequence length="123" mass="13593">MSGIELLSQFKRDENKNLEKSQAPFAVSVDSEKVDHCSKANNSAGQSAPEQTIVERRSEKSIPSISAKSGKQEKESEQPMDYLARKLQLCRKQFSMATQSQNLLASGNNVVDVLFNGPSDFKV</sequence>
<evidence type="ECO:0000313" key="3">
    <source>
        <dbReference type="Proteomes" id="UP000271098"/>
    </source>
</evidence>
<reference evidence="2 3" key="2">
    <citation type="submission" date="2018-11" db="EMBL/GenBank/DDBJ databases">
        <authorList>
            <consortium name="Pathogen Informatics"/>
        </authorList>
    </citation>
    <scope>NUCLEOTIDE SEQUENCE [LARGE SCALE GENOMIC DNA]</scope>
</reference>
<dbReference type="EMBL" id="UYRT01015661">
    <property type="protein sequence ID" value="VDK55190.1"/>
    <property type="molecule type" value="Genomic_DNA"/>
</dbReference>
<reference evidence="4" key="1">
    <citation type="submission" date="2016-06" db="UniProtKB">
        <authorList>
            <consortium name="WormBaseParasite"/>
        </authorList>
    </citation>
    <scope>IDENTIFICATION</scope>
</reference>
<feature type="region of interest" description="Disordered" evidence="1">
    <location>
        <begin position="36"/>
        <end position="79"/>
    </location>
</feature>
<evidence type="ECO:0000256" key="1">
    <source>
        <dbReference type="SAM" id="MobiDB-lite"/>
    </source>
</evidence>
<protein>
    <submittedName>
        <fullName evidence="4">Ovule protein</fullName>
    </submittedName>
</protein>
<dbReference type="WBParaSite" id="GPUH_0000658001-mRNA-1">
    <property type="protein sequence ID" value="GPUH_0000658001-mRNA-1"/>
    <property type="gene ID" value="GPUH_0000658001"/>
</dbReference>
<dbReference type="Proteomes" id="UP000271098">
    <property type="component" value="Unassembled WGS sequence"/>
</dbReference>
<feature type="region of interest" description="Disordered" evidence="1">
    <location>
        <begin position="1"/>
        <end position="24"/>
    </location>
</feature>
<gene>
    <name evidence="2" type="ORF">GPUH_LOCUS6569</name>
</gene>
<dbReference type="AlphaFoldDB" id="A0A183DCY0"/>
<accession>A0A183DCY0</accession>
<feature type="compositionally biased region" description="Polar residues" evidence="1">
    <location>
        <begin position="39"/>
        <end position="50"/>
    </location>
</feature>
<name>A0A183DCY0_9BILA</name>
<keyword evidence="3" id="KW-1185">Reference proteome</keyword>
<evidence type="ECO:0000313" key="2">
    <source>
        <dbReference type="EMBL" id="VDK55190.1"/>
    </source>
</evidence>
<evidence type="ECO:0000313" key="4">
    <source>
        <dbReference type="WBParaSite" id="GPUH_0000658001-mRNA-1"/>
    </source>
</evidence>
<organism evidence="4">
    <name type="scientific">Gongylonema pulchrum</name>
    <dbReference type="NCBI Taxonomy" id="637853"/>
    <lineage>
        <taxon>Eukaryota</taxon>
        <taxon>Metazoa</taxon>
        <taxon>Ecdysozoa</taxon>
        <taxon>Nematoda</taxon>
        <taxon>Chromadorea</taxon>
        <taxon>Rhabditida</taxon>
        <taxon>Spirurina</taxon>
        <taxon>Spiruromorpha</taxon>
        <taxon>Spiruroidea</taxon>
        <taxon>Gongylonematidae</taxon>
        <taxon>Gongylonema</taxon>
    </lineage>
</organism>
<feature type="compositionally biased region" description="Basic and acidic residues" evidence="1">
    <location>
        <begin position="10"/>
        <end position="19"/>
    </location>
</feature>